<dbReference type="KEGG" id="dmm:dnm_046100"/>
<dbReference type="AlphaFoldDB" id="A0A975BNQ7"/>
<accession>A0A975BNQ7</accession>
<proteinExistence type="predicted"/>
<reference evidence="1" key="1">
    <citation type="journal article" date="2021" name="Microb. Physiol.">
        <title>Proteogenomic Insights into the Physiology of Marine, Sulfate-Reducing, Filamentous Desulfonema limicola and Desulfonema magnum.</title>
        <authorList>
            <person name="Schnaars V."/>
            <person name="Wohlbrand L."/>
            <person name="Scheve S."/>
            <person name="Hinrichs C."/>
            <person name="Reinhardt R."/>
            <person name="Rabus R."/>
        </authorList>
    </citation>
    <scope>NUCLEOTIDE SEQUENCE</scope>
    <source>
        <strain evidence="1">4be13</strain>
    </source>
</reference>
<protein>
    <submittedName>
        <fullName evidence="1">Uncharacterized protein</fullName>
    </submittedName>
</protein>
<gene>
    <name evidence="1" type="ORF">dnm_046100</name>
</gene>
<keyword evidence="2" id="KW-1185">Reference proteome</keyword>
<evidence type="ECO:0000313" key="1">
    <source>
        <dbReference type="EMBL" id="QTA88563.1"/>
    </source>
</evidence>
<name>A0A975BNQ7_9BACT</name>
<sequence length="39" mass="4568">MTDKIISFSDPVRTKKTVIPPEAVDSCFRRNDRQNNQLF</sequence>
<dbReference type="EMBL" id="CP061800">
    <property type="protein sequence ID" value="QTA88563.1"/>
    <property type="molecule type" value="Genomic_DNA"/>
</dbReference>
<organism evidence="1 2">
    <name type="scientific">Desulfonema magnum</name>
    <dbReference type="NCBI Taxonomy" id="45655"/>
    <lineage>
        <taxon>Bacteria</taxon>
        <taxon>Pseudomonadati</taxon>
        <taxon>Thermodesulfobacteriota</taxon>
        <taxon>Desulfobacteria</taxon>
        <taxon>Desulfobacterales</taxon>
        <taxon>Desulfococcaceae</taxon>
        <taxon>Desulfonema</taxon>
    </lineage>
</organism>
<dbReference type="Proteomes" id="UP000663722">
    <property type="component" value="Chromosome"/>
</dbReference>
<evidence type="ECO:0000313" key="2">
    <source>
        <dbReference type="Proteomes" id="UP000663722"/>
    </source>
</evidence>